<feature type="compositionally biased region" description="Polar residues" evidence="1">
    <location>
        <begin position="29"/>
        <end position="38"/>
    </location>
</feature>
<evidence type="ECO:0000313" key="3">
    <source>
        <dbReference type="Proteomes" id="UP000267821"/>
    </source>
</evidence>
<evidence type="ECO:0008006" key="4">
    <source>
        <dbReference type="Google" id="ProtNLM"/>
    </source>
</evidence>
<dbReference type="EMBL" id="ML121537">
    <property type="protein sequence ID" value="RPB25730.1"/>
    <property type="molecule type" value="Genomic_DNA"/>
</dbReference>
<reference evidence="2 3" key="1">
    <citation type="journal article" date="2018" name="Nat. Ecol. Evol.">
        <title>Pezizomycetes genomes reveal the molecular basis of ectomycorrhizal truffle lifestyle.</title>
        <authorList>
            <person name="Murat C."/>
            <person name="Payen T."/>
            <person name="Noel B."/>
            <person name="Kuo A."/>
            <person name="Morin E."/>
            <person name="Chen J."/>
            <person name="Kohler A."/>
            <person name="Krizsan K."/>
            <person name="Balestrini R."/>
            <person name="Da Silva C."/>
            <person name="Montanini B."/>
            <person name="Hainaut M."/>
            <person name="Levati E."/>
            <person name="Barry K.W."/>
            <person name="Belfiori B."/>
            <person name="Cichocki N."/>
            <person name="Clum A."/>
            <person name="Dockter R.B."/>
            <person name="Fauchery L."/>
            <person name="Guy J."/>
            <person name="Iotti M."/>
            <person name="Le Tacon F."/>
            <person name="Lindquist E.A."/>
            <person name="Lipzen A."/>
            <person name="Malagnac F."/>
            <person name="Mello A."/>
            <person name="Molinier V."/>
            <person name="Miyauchi S."/>
            <person name="Poulain J."/>
            <person name="Riccioni C."/>
            <person name="Rubini A."/>
            <person name="Sitrit Y."/>
            <person name="Splivallo R."/>
            <person name="Traeger S."/>
            <person name="Wang M."/>
            <person name="Zifcakova L."/>
            <person name="Wipf D."/>
            <person name="Zambonelli A."/>
            <person name="Paolocci F."/>
            <person name="Nowrousian M."/>
            <person name="Ottonello S."/>
            <person name="Baldrian P."/>
            <person name="Spatafora J.W."/>
            <person name="Henrissat B."/>
            <person name="Nagy L.G."/>
            <person name="Aury J.M."/>
            <person name="Wincker P."/>
            <person name="Grigoriev I.V."/>
            <person name="Bonfante P."/>
            <person name="Martin F.M."/>
        </authorList>
    </citation>
    <scope>NUCLEOTIDE SEQUENCE [LARGE SCALE GENOMIC DNA]</scope>
    <source>
        <strain evidence="2 3">ATCC MYA-4762</strain>
    </source>
</reference>
<gene>
    <name evidence="2" type="ORF">L211DRAFT_98804</name>
</gene>
<organism evidence="2 3">
    <name type="scientific">Terfezia boudieri ATCC MYA-4762</name>
    <dbReference type="NCBI Taxonomy" id="1051890"/>
    <lineage>
        <taxon>Eukaryota</taxon>
        <taxon>Fungi</taxon>
        <taxon>Dikarya</taxon>
        <taxon>Ascomycota</taxon>
        <taxon>Pezizomycotina</taxon>
        <taxon>Pezizomycetes</taxon>
        <taxon>Pezizales</taxon>
        <taxon>Pezizaceae</taxon>
        <taxon>Terfezia</taxon>
    </lineage>
</organism>
<dbReference type="AlphaFoldDB" id="A0A3N4LSD5"/>
<name>A0A3N4LSD5_9PEZI</name>
<sequence length="358" mass="38358">MRAYCLLRVPLDLPPVEPRPPLPKRQYNLLHTQFSNALPASGPRPQSPTKKPPPAAPRTPRSAQRGPTLKQAPLTSSSDPISDLVVRLCTHRSLAPASNTISPPAATVYKHVLAASKAIELSPPMTPLDTINTMATLSAIYILTASKLSGKEITGGVYTRQRAQLCIALEEVGSDWGCATGLAASLPSSTTTKFSTQAKSKTFSRKDLSKAPSDGPVRVKIVPNDVDEALNALMADTKAIAWLGTVPVWSPSHPSDDLPPVQTADEATEFEPWVDPDEVQLGRQRANTGGVSRNGGAGSRGNADHSGGAGIGRMLQDRVDHLSEKRKMGYLEWKRDIMRRVLEVEKGPWGGGQSGGFK</sequence>
<feature type="region of interest" description="Disordered" evidence="1">
    <location>
        <begin position="29"/>
        <end position="78"/>
    </location>
</feature>
<dbReference type="Proteomes" id="UP000267821">
    <property type="component" value="Unassembled WGS sequence"/>
</dbReference>
<evidence type="ECO:0000256" key="1">
    <source>
        <dbReference type="SAM" id="MobiDB-lite"/>
    </source>
</evidence>
<protein>
    <recommendedName>
        <fullName evidence="4">Origin recognition complex subunit 6</fullName>
    </recommendedName>
</protein>
<feature type="region of interest" description="Disordered" evidence="1">
    <location>
        <begin position="286"/>
        <end position="311"/>
    </location>
</feature>
<dbReference type="OrthoDB" id="5367324at2759"/>
<proteinExistence type="predicted"/>
<dbReference type="STRING" id="1051890.A0A3N4LSD5"/>
<keyword evidence="3" id="KW-1185">Reference proteome</keyword>
<evidence type="ECO:0000313" key="2">
    <source>
        <dbReference type="EMBL" id="RPB25730.1"/>
    </source>
</evidence>
<accession>A0A3N4LSD5</accession>
<dbReference type="InParanoid" id="A0A3N4LSD5"/>